<feature type="compositionally biased region" description="Basic and acidic residues" evidence="1">
    <location>
        <begin position="145"/>
        <end position="158"/>
    </location>
</feature>
<feature type="region of interest" description="Disordered" evidence="1">
    <location>
        <begin position="114"/>
        <end position="158"/>
    </location>
</feature>
<evidence type="ECO:0000256" key="1">
    <source>
        <dbReference type="SAM" id="MobiDB-lite"/>
    </source>
</evidence>
<reference evidence="4" key="1">
    <citation type="submission" date="2022-08" db="UniProtKB">
        <authorList>
            <consortium name="EnsemblMetazoa"/>
        </authorList>
    </citation>
    <scope>IDENTIFICATION</scope>
    <source>
        <strain evidence="4">05x7-T-G4-1.051#20</strain>
    </source>
</reference>
<feature type="chain" id="PRO_5036503126" evidence="3">
    <location>
        <begin position="20"/>
        <end position="158"/>
    </location>
</feature>
<evidence type="ECO:0000256" key="2">
    <source>
        <dbReference type="SAM" id="Phobius"/>
    </source>
</evidence>
<feature type="compositionally biased region" description="Polar residues" evidence="1">
    <location>
        <begin position="130"/>
        <end position="142"/>
    </location>
</feature>
<protein>
    <submittedName>
        <fullName evidence="4">Uncharacterized protein</fullName>
    </submittedName>
</protein>
<dbReference type="EnsemblMetazoa" id="G18341.1">
    <property type="protein sequence ID" value="G18341.1:cds"/>
    <property type="gene ID" value="G18341"/>
</dbReference>
<keyword evidence="5" id="KW-1185">Reference proteome</keyword>
<evidence type="ECO:0000256" key="3">
    <source>
        <dbReference type="SAM" id="SignalP"/>
    </source>
</evidence>
<keyword evidence="2" id="KW-1133">Transmembrane helix</keyword>
<proteinExistence type="predicted"/>
<name>A0A8W8JGB9_MAGGI</name>
<feature type="signal peptide" evidence="3">
    <location>
        <begin position="1"/>
        <end position="19"/>
    </location>
</feature>
<evidence type="ECO:0000313" key="5">
    <source>
        <dbReference type="Proteomes" id="UP000005408"/>
    </source>
</evidence>
<sequence>MKGFIFALAVSAFVTASKGQCPTNEGLGGTLSVVCGRQLGRNTASAINKNNLDVTMSTSDILSEELKCDHRIAESLLSLQIPLAIFVVISTVSTILNIYLYVNIKSRNESKNDKTNQNVIMSDRGGNEPNVETYTELGNTETGEPENHYESITRQEKK</sequence>
<keyword evidence="2" id="KW-0472">Membrane</keyword>
<dbReference type="Proteomes" id="UP000005408">
    <property type="component" value="Unassembled WGS sequence"/>
</dbReference>
<accession>A0A8W8JGB9</accession>
<feature type="transmembrane region" description="Helical" evidence="2">
    <location>
        <begin position="81"/>
        <end position="102"/>
    </location>
</feature>
<organism evidence="4 5">
    <name type="scientific">Magallana gigas</name>
    <name type="common">Pacific oyster</name>
    <name type="synonym">Crassostrea gigas</name>
    <dbReference type="NCBI Taxonomy" id="29159"/>
    <lineage>
        <taxon>Eukaryota</taxon>
        <taxon>Metazoa</taxon>
        <taxon>Spiralia</taxon>
        <taxon>Lophotrochozoa</taxon>
        <taxon>Mollusca</taxon>
        <taxon>Bivalvia</taxon>
        <taxon>Autobranchia</taxon>
        <taxon>Pteriomorphia</taxon>
        <taxon>Ostreida</taxon>
        <taxon>Ostreoidea</taxon>
        <taxon>Ostreidae</taxon>
        <taxon>Magallana</taxon>
    </lineage>
</organism>
<keyword evidence="2" id="KW-0812">Transmembrane</keyword>
<keyword evidence="3" id="KW-0732">Signal</keyword>
<dbReference type="AlphaFoldDB" id="A0A8W8JGB9"/>
<evidence type="ECO:0000313" key="4">
    <source>
        <dbReference type="EnsemblMetazoa" id="G18341.1:cds"/>
    </source>
</evidence>